<dbReference type="Proteomes" id="UP000197446">
    <property type="component" value="Unassembled WGS sequence"/>
</dbReference>
<sequence>MSLAEPRLARVAAAIADPTRARVLARLLDGRLHTAGELAAHAGVTAPTMSAHLKLLLDEGLARVRPQGRHRYYALADGDVAHALEALLRVAEGPAAAPAADLRRWQRPQMRALRHARSCYGHLAGELGVQWREGLLARGWVRAEPQGGYAVTPAGQAVLDELLPGVVAPEAAGRRLYDCVDWSERRDHFAGPLAVAWLEAMLAQGWLRRTAGSRALQLLPPGHAAWPVALSTRLEGG</sequence>
<dbReference type="SMART" id="SM00418">
    <property type="entry name" value="HTH_ARSR"/>
    <property type="match status" value="1"/>
</dbReference>
<dbReference type="InterPro" id="IPR001845">
    <property type="entry name" value="HTH_ArsR_DNA-bd_dom"/>
</dbReference>
<organism evidence="2 3">
    <name type="scientific">Roseateles puraquae</name>
    <dbReference type="NCBI Taxonomy" id="431059"/>
    <lineage>
        <taxon>Bacteria</taxon>
        <taxon>Pseudomonadati</taxon>
        <taxon>Pseudomonadota</taxon>
        <taxon>Betaproteobacteria</taxon>
        <taxon>Burkholderiales</taxon>
        <taxon>Sphaerotilaceae</taxon>
        <taxon>Roseateles</taxon>
    </lineage>
</organism>
<dbReference type="Gene3D" id="1.10.10.10">
    <property type="entry name" value="Winged helix-like DNA-binding domain superfamily/Winged helix DNA-binding domain"/>
    <property type="match status" value="1"/>
</dbReference>
<dbReference type="EMBL" id="NISI01000011">
    <property type="protein sequence ID" value="OWR01931.1"/>
    <property type="molecule type" value="Genomic_DNA"/>
</dbReference>
<reference evidence="2 3" key="1">
    <citation type="journal article" date="2007" name="Int. J. Syst. Evol. Microbiol.">
        <title>Description of Pelomonas aquatica sp. nov. and Pelomonas puraquae sp. nov., isolated from industrial and haemodialysis water.</title>
        <authorList>
            <person name="Gomila M."/>
            <person name="Bowien B."/>
            <person name="Falsen E."/>
            <person name="Moore E.R."/>
            <person name="Lalucat J."/>
        </authorList>
    </citation>
    <scope>NUCLEOTIDE SEQUENCE [LARGE SCALE GENOMIC DNA]</scope>
    <source>
        <strain evidence="2 3">CCUG 52769</strain>
    </source>
</reference>
<evidence type="ECO:0000259" key="1">
    <source>
        <dbReference type="PROSITE" id="PS50987"/>
    </source>
</evidence>
<dbReference type="GO" id="GO:0003700">
    <property type="term" value="F:DNA-binding transcription factor activity"/>
    <property type="evidence" value="ECO:0007669"/>
    <property type="project" value="InterPro"/>
</dbReference>
<dbReference type="AlphaFoldDB" id="A0A254N0Y9"/>
<evidence type="ECO:0000313" key="3">
    <source>
        <dbReference type="Proteomes" id="UP000197446"/>
    </source>
</evidence>
<dbReference type="PRINTS" id="PR00778">
    <property type="entry name" value="HTHARSR"/>
</dbReference>
<dbReference type="CDD" id="cd00090">
    <property type="entry name" value="HTH_ARSR"/>
    <property type="match status" value="1"/>
</dbReference>
<dbReference type="PANTHER" id="PTHR39168">
    <property type="entry name" value="TRANSCRIPTIONAL REGULATOR-RELATED"/>
    <property type="match status" value="1"/>
</dbReference>
<evidence type="ECO:0000313" key="2">
    <source>
        <dbReference type="EMBL" id="OWR01931.1"/>
    </source>
</evidence>
<dbReference type="PROSITE" id="PS50987">
    <property type="entry name" value="HTH_ARSR_2"/>
    <property type="match status" value="1"/>
</dbReference>
<feature type="domain" description="HTH arsR-type" evidence="1">
    <location>
        <begin position="1"/>
        <end position="95"/>
    </location>
</feature>
<dbReference type="InterPro" id="IPR011991">
    <property type="entry name" value="ArsR-like_HTH"/>
</dbReference>
<gene>
    <name evidence="2" type="ORF">CDO81_21600</name>
</gene>
<proteinExistence type="predicted"/>
<dbReference type="GO" id="GO:0046686">
    <property type="term" value="P:response to cadmium ion"/>
    <property type="evidence" value="ECO:0007669"/>
    <property type="project" value="TreeGrafter"/>
</dbReference>
<dbReference type="GO" id="GO:0010288">
    <property type="term" value="P:response to lead ion"/>
    <property type="evidence" value="ECO:0007669"/>
    <property type="project" value="TreeGrafter"/>
</dbReference>
<dbReference type="GO" id="GO:0097063">
    <property type="term" value="F:cadmium ion sensor activity"/>
    <property type="evidence" value="ECO:0007669"/>
    <property type="project" value="TreeGrafter"/>
</dbReference>
<dbReference type="SUPFAM" id="SSF46785">
    <property type="entry name" value="Winged helix' DNA-binding domain"/>
    <property type="match status" value="1"/>
</dbReference>
<dbReference type="InterPro" id="IPR036390">
    <property type="entry name" value="WH_DNA-bd_sf"/>
</dbReference>
<name>A0A254N0Y9_9BURK</name>
<dbReference type="Pfam" id="PF12840">
    <property type="entry name" value="HTH_20"/>
    <property type="match status" value="1"/>
</dbReference>
<accession>A0A254N0Y9</accession>
<dbReference type="InterPro" id="IPR036388">
    <property type="entry name" value="WH-like_DNA-bd_sf"/>
</dbReference>
<dbReference type="OrthoDB" id="9797716at2"/>
<dbReference type="PANTHER" id="PTHR39168:SF2">
    <property type="entry name" value="HTH-TYPE TRANSCRIPTIONAL REGULATOR CMTR"/>
    <property type="match status" value="1"/>
</dbReference>
<protein>
    <submittedName>
        <fullName evidence="2">Transcriptional regulator</fullName>
    </submittedName>
</protein>
<dbReference type="NCBIfam" id="NF033788">
    <property type="entry name" value="HTH_metalloreg"/>
    <property type="match status" value="1"/>
</dbReference>
<dbReference type="GO" id="GO:0032791">
    <property type="term" value="F:lead ion binding"/>
    <property type="evidence" value="ECO:0007669"/>
    <property type="project" value="TreeGrafter"/>
</dbReference>
<dbReference type="InterPro" id="IPR052543">
    <property type="entry name" value="HTH_Metal-responsive_Reg"/>
</dbReference>
<keyword evidence="3" id="KW-1185">Reference proteome</keyword>
<dbReference type="GO" id="GO:0003677">
    <property type="term" value="F:DNA binding"/>
    <property type="evidence" value="ECO:0007669"/>
    <property type="project" value="TreeGrafter"/>
</dbReference>
<dbReference type="RefSeq" id="WP_088485319.1">
    <property type="nucleotide sequence ID" value="NZ_NISI01000011.1"/>
</dbReference>
<comment type="caution">
    <text evidence="2">The sequence shown here is derived from an EMBL/GenBank/DDBJ whole genome shotgun (WGS) entry which is preliminary data.</text>
</comment>